<sequence length="304" mass="33371">MVSLIFGAGASFGSGGCLPKNPPLGNDLFNDLEGLNGAFSMLDVSSKSVFRADGFEAGMATVADNSRVINPLQKELACYLSKFSIRPDNAYVRLFNKLRSCIGQISITTLNYDLLIEQSLASHGLNVDYNAENKGVSLLKPHGSSNFLPQIPNGMVFSGNTMSGCGSYFEGLKTKAASTAKEVQAWCDDPKNSDLSPVLAMYAKGKRVVVNRNLIQNTQQKYSELIASSRLVVLVGVKYISHDTHIWEPIVQARPNLLIVDPYPQDTIDWVTANNFDNVTVVDKSFDTSVWEITKSVHRCLYWS</sequence>
<dbReference type="OrthoDB" id="7067962at2"/>
<dbReference type="KEGG" id="hmd:CTT34_16270"/>
<organism evidence="1 2">
    <name type="scientific">Vreelandella aquamarina</name>
    <dbReference type="NCBI Taxonomy" id="77097"/>
    <lineage>
        <taxon>Bacteria</taxon>
        <taxon>Pseudomonadati</taxon>
        <taxon>Pseudomonadota</taxon>
        <taxon>Gammaproteobacteria</taxon>
        <taxon>Oceanospirillales</taxon>
        <taxon>Halomonadaceae</taxon>
        <taxon>Vreelandella</taxon>
    </lineage>
</organism>
<dbReference type="EMBL" id="CP024621">
    <property type="protein sequence ID" value="QHD51120.1"/>
    <property type="molecule type" value="Genomic_DNA"/>
</dbReference>
<proteinExistence type="predicted"/>
<protein>
    <recommendedName>
        <fullName evidence="3">SIR2-like domain-containing protein</fullName>
    </recommendedName>
</protein>
<evidence type="ECO:0000313" key="1">
    <source>
        <dbReference type="EMBL" id="QHD51120.1"/>
    </source>
</evidence>
<dbReference type="AlphaFoldDB" id="A0A857GPD7"/>
<reference evidence="1 2" key="1">
    <citation type="submission" date="2017-10" db="EMBL/GenBank/DDBJ databases">
        <title>Coral associated bacteria.</title>
        <authorList>
            <person name="Wang X."/>
        </authorList>
    </citation>
    <scope>NUCLEOTIDE SEQUENCE [LARGE SCALE GENOMIC DNA]</scope>
    <source>
        <strain evidence="1 2">SCSIO 43005</strain>
    </source>
</reference>
<evidence type="ECO:0008006" key="3">
    <source>
        <dbReference type="Google" id="ProtNLM"/>
    </source>
</evidence>
<gene>
    <name evidence="1" type="ORF">CTT34_16270</name>
</gene>
<evidence type="ECO:0000313" key="2">
    <source>
        <dbReference type="Proteomes" id="UP000463949"/>
    </source>
</evidence>
<dbReference type="Proteomes" id="UP000463949">
    <property type="component" value="Chromosome"/>
</dbReference>
<name>A0A857GPD7_9GAMM</name>
<accession>A0A857GPD7</accession>